<reference evidence="1" key="1">
    <citation type="journal article" date="2020" name="Stud. Mycol.">
        <title>101 Dothideomycetes genomes: a test case for predicting lifestyles and emergence of pathogens.</title>
        <authorList>
            <person name="Haridas S."/>
            <person name="Albert R."/>
            <person name="Binder M."/>
            <person name="Bloem J."/>
            <person name="Labutti K."/>
            <person name="Salamov A."/>
            <person name="Andreopoulos B."/>
            <person name="Baker S."/>
            <person name="Barry K."/>
            <person name="Bills G."/>
            <person name="Bluhm B."/>
            <person name="Cannon C."/>
            <person name="Castanera R."/>
            <person name="Culley D."/>
            <person name="Daum C."/>
            <person name="Ezra D."/>
            <person name="Gonzalez J."/>
            <person name="Henrissat B."/>
            <person name="Kuo A."/>
            <person name="Liang C."/>
            <person name="Lipzen A."/>
            <person name="Lutzoni F."/>
            <person name="Magnuson J."/>
            <person name="Mondo S."/>
            <person name="Nolan M."/>
            <person name="Ohm R."/>
            <person name="Pangilinan J."/>
            <person name="Park H.-J."/>
            <person name="Ramirez L."/>
            <person name="Alfaro M."/>
            <person name="Sun H."/>
            <person name="Tritt A."/>
            <person name="Yoshinaga Y."/>
            <person name="Zwiers L.-H."/>
            <person name="Turgeon B."/>
            <person name="Goodwin S."/>
            <person name="Spatafora J."/>
            <person name="Crous P."/>
            <person name="Grigoriev I."/>
        </authorList>
    </citation>
    <scope>NUCLEOTIDE SEQUENCE</scope>
    <source>
        <strain evidence="1">CBS 269.34</strain>
    </source>
</reference>
<evidence type="ECO:0000313" key="1">
    <source>
        <dbReference type="EMBL" id="KAF2495474.1"/>
    </source>
</evidence>
<dbReference type="EMBL" id="MU004189">
    <property type="protein sequence ID" value="KAF2495474.1"/>
    <property type="molecule type" value="Genomic_DNA"/>
</dbReference>
<protein>
    <submittedName>
        <fullName evidence="1">Uncharacterized protein</fullName>
    </submittedName>
</protein>
<keyword evidence="2" id="KW-1185">Reference proteome</keyword>
<gene>
    <name evidence="1" type="ORF">BU16DRAFT_390743</name>
</gene>
<sequence length="104" mass="11722">MRPFRAFDSFQTRENNVMNQAVRDGHEGNEPRTGFFAFLTFFAGFFSSSSSSSSSSSESHALASYIPNFTSPFLLECPQYLKTAPKISKHPAQYRIRGAYHGRN</sequence>
<dbReference type="AlphaFoldDB" id="A0A6A6QTN5"/>
<accession>A0A6A6QTN5</accession>
<evidence type="ECO:0000313" key="2">
    <source>
        <dbReference type="Proteomes" id="UP000799750"/>
    </source>
</evidence>
<proteinExistence type="predicted"/>
<dbReference type="Proteomes" id="UP000799750">
    <property type="component" value="Unassembled WGS sequence"/>
</dbReference>
<name>A0A6A6QTN5_9PEZI</name>
<organism evidence="1 2">
    <name type="scientific">Lophium mytilinum</name>
    <dbReference type="NCBI Taxonomy" id="390894"/>
    <lineage>
        <taxon>Eukaryota</taxon>
        <taxon>Fungi</taxon>
        <taxon>Dikarya</taxon>
        <taxon>Ascomycota</taxon>
        <taxon>Pezizomycotina</taxon>
        <taxon>Dothideomycetes</taxon>
        <taxon>Pleosporomycetidae</taxon>
        <taxon>Mytilinidiales</taxon>
        <taxon>Mytilinidiaceae</taxon>
        <taxon>Lophium</taxon>
    </lineage>
</organism>